<evidence type="ECO:0000259" key="1">
    <source>
        <dbReference type="Pfam" id="PF03372"/>
    </source>
</evidence>
<sequence>MLKKWSTDVLAIFETHASAEKAGKICQGLGFEGSFRVDAVGQSGGLWLLWRQGIGDVVVISATVQFIHVRIQKESEVLHIIAVYAAPTVSRRSGLWAELKEEIQAISEPFIIGGDFNTIVRIDERSGGNGRLSPDSLAFGDWINEMMLIDMGFRGNQFTWKRGK</sequence>
<dbReference type="Proteomes" id="UP000467841">
    <property type="component" value="Unassembled WGS sequence"/>
</dbReference>
<organism evidence="2 3">
    <name type="scientific">Microthlaspi erraticum</name>
    <dbReference type="NCBI Taxonomy" id="1685480"/>
    <lineage>
        <taxon>Eukaryota</taxon>
        <taxon>Viridiplantae</taxon>
        <taxon>Streptophyta</taxon>
        <taxon>Embryophyta</taxon>
        <taxon>Tracheophyta</taxon>
        <taxon>Spermatophyta</taxon>
        <taxon>Magnoliopsida</taxon>
        <taxon>eudicotyledons</taxon>
        <taxon>Gunneridae</taxon>
        <taxon>Pentapetalae</taxon>
        <taxon>rosids</taxon>
        <taxon>malvids</taxon>
        <taxon>Brassicales</taxon>
        <taxon>Brassicaceae</taxon>
        <taxon>Coluteocarpeae</taxon>
        <taxon>Microthlaspi</taxon>
    </lineage>
</organism>
<evidence type="ECO:0000313" key="3">
    <source>
        <dbReference type="Proteomes" id="UP000467841"/>
    </source>
</evidence>
<dbReference type="AlphaFoldDB" id="A0A6D2JFG7"/>
<dbReference type="Pfam" id="PF03372">
    <property type="entry name" value="Exo_endo_phos"/>
    <property type="match status" value="1"/>
</dbReference>
<gene>
    <name evidence="2" type="ORF">MERR_LOCUS23365</name>
</gene>
<dbReference type="EMBL" id="CACVBM020001163">
    <property type="protein sequence ID" value="CAA7036130.1"/>
    <property type="molecule type" value="Genomic_DNA"/>
</dbReference>
<dbReference type="InterPro" id="IPR005135">
    <property type="entry name" value="Endo/exonuclease/phosphatase"/>
</dbReference>
<keyword evidence="3" id="KW-1185">Reference proteome</keyword>
<dbReference type="PANTHER" id="PTHR35218">
    <property type="entry name" value="RNASE H DOMAIN-CONTAINING PROTEIN"/>
    <property type="match status" value="1"/>
</dbReference>
<evidence type="ECO:0000313" key="2">
    <source>
        <dbReference type="EMBL" id="CAA7036130.1"/>
    </source>
</evidence>
<dbReference type="Gene3D" id="3.60.10.10">
    <property type="entry name" value="Endonuclease/exonuclease/phosphatase"/>
    <property type="match status" value="1"/>
</dbReference>
<feature type="domain" description="Endonuclease/exonuclease/phosphatase" evidence="1">
    <location>
        <begin position="2"/>
        <end position="134"/>
    </location>
</feature>
<dbReference type="PANTHER" id="PTHR35218:SF9">
    <property type="entry name" value="ENDONUCLEASE_EXONUCLEASE_PHOSPHATASE DOMAIN-CONTAINING PROTEIN"/>
    <property type="match status" value="1"/>
</dbReference>
<comment type="caution">
    <text evidence="2">The sequence shown here is derived from an EMBL/GenBank/DDBJ whole genome shotgun (WGS) entry which is preliminary data.</text>
</comment>
<proteinExistence type="predicted"/>
<name>A0A6D2JFG7_9BRAS</name>
<dbReference type="InterPro" id="IPR036691">
    <property type="entry name" value="Endo/exonu/phosph_ase_sf"/>
</dbReference>
<reference evidence="2" key="1">
    <citation type="submission" date="2020-01" db="EMBL/GenBank/DDBJ databases">
        <authorList>
            <person name="Mishra B."/>
        </authorList>
    </citation>
    <scope>NUCLEOTIDE SEQUENCE [LARGE SCALE GENOMIC DNA]</scope>
</reference>
<dbReference type="GO" id="GO:0003824">
    <property type="term" value="F:catalytic activity"/>
    <property type="evidence" value="ECO:0007669"/>
    <property type="project" value="InterPro"/>
</dbReference>
<accession>A0A6D2JFG7</accession>
<dbReference type="OrthoDB" id="1720282at2759"/>
<protein>
    <recommendedName>
        <fullName evidence="1">Endonuclease/exonuclease/phosphatase domain-containing protein</fullName>
    </recommendedName>
</protein>
<dbReference type="SUPFAM" id="SSF56219">
    <property type="entry name" value="DNase I-like"/>
    <property type="match status" value="1"/>
</dbReference>